<dbReference type="InterPro" id="IPR045010">
    <property type="entry name" value="MDR_fam"/>
</dbReference>
<dbReference type="Gene3D" id="3.90.180.10">
    <property type="entry name" value="Medium-chain alcohol dehydrogenases, catalytic domain"/>
    <property type="match status" value="1"/>
</dbReference>
<evidence type="ECO:0000256" key="1">
    <source>
        <dbReference type="SAM" id="Phobius"/>
    </source>
</evidence>
<dbReference type="Proteomes" id="UP001232063">
    <property type="component" value="Unassembled WGS sequence"/>
</dbReference>
<keyword evidence="3" id="KW-1185">Reference proteome</keyword>
<proteinExistence type="predicted"/>
<dbReference type="EMBL" id="JASJOU010000025">
    <property type="protein sequence ID" value="MDJ1506631.1"/>
    <property type="molecule type" value="Genomic_DNA"/>
</dbReference>
<dbReference type="AlphaFoldDB" id="A0AAE3RAG1"/>
<reference evidence="2" key="1">
    <citation type="submission" date="2023-05" db="EMBL/GenBank/DDBJ databases">
        <authorList>
            <person name="Zhang X."/>
        </authorList>
    </citation>
    <scope>NUCLEOTIDE SEQUENCE</scope>
    <source>
        <strain evidence="2">BD1B2-1</strain>
    </source>
</reference>
<dbReference type="RefSeq" id="WP_314519700.1">
    <property type="nucleotide sequence ID" value="NZ_JASJOU010000025.1"/>
</dbReference>
<gene>
    <name evidence="2" type="ORF">QNI22_38675</name>
</gene>
<keyword evidence="1" id="KW-0812">Transmembrane</keyword>
<evidence type="ECO:0000313" key="3">
    <source>
        <dbReference type="Proteomes" id="UP001232063"/>
    </source>
</evidence>
<dbReference type="GO" id="GO:0016628">
    <property type="term" value="F:oxidoreductase activity, acting on the CH-CH group of donors, NAD or NADP as acceptor"/>
    <property type="evidence" value="ECO:0007669"/>
    <property type="project" value="InterPro"/>
</dbReference>
<dbReference type="PANTHER" id="PTHR43205:SF7">
    <property type="entry name" value="PROSTAGLANDIN REDUCTASE 1"/>
    <property type="match status" value="1"/>
</dbReference>
<evidence type="ECO:0000313" key="2">
    <source>
        <dbReference type="EMBL" id="MDJ1506631.1"/>
    </source>
</evidence>
<name>A0AAE3RAG1_9BACT</name>
<sequence length="163" mass="18257">MAKNHPTPDLATPLAAAVPESAEVYIGNVSGVLLAALIAVCSLIAWYNLAEAPPRPDQTLALMRALLHKHLRVEGVVITDWLHREAEFRRDMYGWGTRGQITYLEDEYLEDEINGLENAPEAFIGMLRTKLREARGACRTLDFCEMPLWHSPSLAALIRRSSF</sequence>
<keyword evidence="1" id="KW-1133">Transmembrane helix</keyword>
<organism evidence="2 3">
    <name type="scientific">Xanthocytophaga agilis</name>
    <dbReference type="NCBI Taxonomy" id="3048010"/>
    <lineage>
        <taxon>Bacteria</taxon>
        <taxon>Pseudomonadati</taxon>
        <taxon>Bacteroidota</taxon>
        <taxon>Cytophagia</taxon>
        <taxon>Cytophagales</taxon>
        <taxon>Rhodocytophagaceae</taxon>
        <taxon>Xanthocytophaga</taxon>
    </lineage>
</organism>
<keyword evidence="1" id="KW-0472">Membrane</keyword>
<comment type="caution">
    <text evidence="2">The sequence shown here is derived from an EMBL/GenBank/DDBJ whole genome shotgun (WGS) entry which is preliminary data.</text>
</comment>
<dbReference type="PANTHER" id="PTHR43205">
    <property type="entry name" value="PROSTAGLANDIN REDUCTASE"/>
    <property type="match status" value="1"/>
</dbReference>
<accession>A0AAE3RAG1</accession>
<feature type="transmembrane region" description="Helical" evidence="1">
    <location>
        <begin position="24"/>
        <end position="47"/>
    </location>
</feature>
<protein>
    <submittedName>
        <fullName evidence="2">Uncharacterized protein</fullName>
    </submittedName>
</protein>
<dbReference type="Gene3D" id="3.40.50.720">
    <property type="entry name" value="NAD(P)-binding Rossmann-like Domain"/>
    <property type="match status" value="1"/>
</dbReference>